<protein>
    <submittedName>
        <fullName evidence="2">Uncharacterized protein</fullName>
    </submittedName>
</protein>
<gene>
    <name evidence="2" type="ORF">CYY_005740</name>
</gene>
<evidence type="ECO:0000313" key="3">
    <source>
        <dbReference type="Proteomes" id="UP000695562"/>
    </source>
</evidence>
<comment type="caution">
    <text evidence="2">The sequence shown here is derived from an EMBL/GenBank/DDBJ whole genome shotgun (WGS) entry which is preliminary data.</text>
</comment>
<dbReference type="EMBL" id="AJWJ01000237">
    <property type="protein sequence ID" value="KAF2072947.1"/>
    <property type="molecule type" value="Genomic_DNA"/>
</dbReference>
<name>A0A8J4V3V5_9MYCE</name>
<sequence>MTLPEILENKNIIPISRINGSPITPRPNNFAKPPHFLIYQPNNSLNNSPSEDYTSPLLLQNNQIDWPSQKPSPQQSSPILLSTLKNSLNISNAPNDIQQQQQQSLSNLSCSSSSSSFKYNNDDLIILPTIPSSPNINRSNSPMSCNESDLSKSPSKMLNNSFNPLISSSSSSNGIPTLSSSPTSSPTFKSLCNEQGCMICANTTPYCLSGKFPSWSAILWVCLYSLHKLHPEKDFVNLREDVYPSILKHWSKICGNRETTSNWKKQIQDSLSHSRKLFESGVDILGQNGYWRLKKDLNPWNIETSMHQVNQYEANNEKSNDSNEEEKPFAKKKKVINNNNSNSNNINNINNINSSVSNNNNLHNNKNNVKNQPFYNNSFILDSNNNNQSNHISPDFHINSAFNNIKPNNSTYNLNNNNNNSTYNNNNVININQNSDRLFNLNYVDKVRELQIHLSNNGNMNNRSLLLLEFKKSLEQSMLNANEAMKMVSNLLVNLDENNFNQNFNYNNLINNNNNNINSNNNETIGFQYYSYNPSTNTNQSLNNKKKKRNNEIIETTPSFEFSMYSHKNENNNNGIMVNNEWRN</sequence>
<dbReference type="OrthoDB" id="31141at2759"/>
<evidence type="ECO:0000313" key="2">
    <source>
        <dbReference type="EMBL" id="KAF2072947.1"/>
    </source>
</evidence>
<dbReference type="Gene3D" id="3.90.980.20">
    <property type="match status" value="1"/>
</dbReference>
<accession>A0A8J4V3V5</accession>
<feature type="region of interest" description="Disordered" evidence="1">
    <location>
        <begin position="135"/>
        <end position="154"/>
    </location>
</feature>
<keyword evidence="3" id="KW-1185">Reference proteome</keyword>
<proteinExistence type="predicted"/>
<dbReference type="Proteomes" id="UP000695562">
    <property type="component" value="Unassembled WGS sequence"/>
</dbReference>
<feature type="compositionally biased region" description="Polar residues" evidence="1">
    <location>
        <begin position="145"/>
        <end position="154"/>
    </location>
</feature>
<organism evidence="2 3">
    <name type="scientific">Polysphondylium violaceum</name>
    <dbReference type="NCBI Taxonomy" id="133409"/>
    <lineage>
        <taxon>Eukaryota</taxon>
        <taxon>Amoebozoa</taxon>
        <taxon>Evosea</taxon>
        <taxon>Eumycetozoa</taxon>
        <taxon>Dictyostelia</taxon>
        <taxon>Dictyosteliales</taxon>
        <taxon>Dictyosteliaceae</taxon>
        <taxon>Polysphondylium</taxon>
    </lineage>
</organism>
<feature type="compositionally biased region" description="Low complexity" evidence="1">
    <location>
        <begin position="135"/>
        <end position="144"/>
    </location>
</feature>
<dbReference type="AlphaFoldDB" id="A0A8J4V3V5"/>
<evidence type="ECO:0000256" key="1">
    <source>
        <dbReference type="SAM" id="MobiDB-lite"/>
    </source>
</evidence>
<reference evidence="2" key="1">
    <citation type="submission" date="2020-01" db="EMBL/GenBank/DDBJ databases">
        <title>Development of genomics and gene disruption for Polysphondylium violaceum indicates a role for the polyketide synthase stlB in stalk morphogenesis.</title>
        <authorList>
            <person name="Narita B."/>
            <person name="Kawabe Y."/>
            <person name="Kin K."/>
            <person name="Saito T."/>
            <person name="Gibbs R."/>
            <person name="Kuspa A."/>
            <person name="Muzny D."/>
            <person name="Queller D."/>
            <person name="Richards S."/>
            <person name="Strassman J."/>
            <person name="Sucgang R."/>
            <person name="Worley K."/>
            <person name="Schaap P."/>
        </authorList>
    </citation>
    <scope>NUCLEOTIDE SEQUENCE</scope>
    <source>
        <strain evidence="2">QSvi11</strain>
    </source>
</reference>